<comment type="caution">
    <text evidence="2">The sequence shown here is derived from an EMBL/GenBank/DDBJ whole genome shotgun (WGS) entry which is preliminary data.</text>
</comment>
<keyword evidence="1" id="KW-1133">Transmembrane helix</keyword>
<accession>A0A815AT01</accession>
<feature type="transmembrane region" description="Helical" evidence="1">
    <location>
        <begin position="549"/>
        <end position="567"/>
    </location>
</feature>
<dbReference type="EMBL" id="CAJNOT010001898">
    <property type="protein sequence ID" value="CAF1261424.1"/>
    <property type="molecule type" value="Genomic_DNA"/>
</dbReference>
<feature type="transmembrane region" description="Helical" evidence="1">
    <location>
        <begin position="518"/>
        <end position="537"/>
    </location>
</feature>
<evidence type="ECO:0000313" key="2">
    <source>
        <dbReference type="EMBL" id="CAF1261424.1"/>
    </source>
</evidence>
<reference evidence="2" key="1">
    <citation type="submission" date="2021-02" db="EMBL/GenBank/DDBJ databases">
        <authorList>
            <person name="Nowell W R."/>
        </authorList>
    </citation>
    <scope>NUCLEOTIDE SEQUENCE</scope>
</reference>
<dbReference type="AlphaFoldDB" id="A0A815AT01"/>
<dbReference type="Gene3D" id="3.80.10.10">
    <property type="entry name" value="Ribonuclease Inhibitor"/>
    <property type="match status" value="1"/>
</dbReference>
<organism evidence="2 3">
    <name type="scientific">Rotaria sordida</name>
    <dbReference type="NCBI Taxonomy" id="392033"/>
    <lineage>
        <taxon>Eukaryota</taxon>
        <taxon>Metazoa</taxon>
        <taxon>Spiralia</taxon>
        <taxon>Gnathifera</taxon>
        <taxon>Rotifera</taxon>
        <taxon>Eurotatoria</taxon>
        <taxon>Bdelloidea</taxon>
        <taxon>Philodinida</taxon>
        <taxon>Philodinidae</taxon>
        <taxon>Rotaria</taxon>
    </lineage>
</organism>
<sequence length="665" mass="76257">SNAEIKYNIISLKLSNDGTRSQIEKFLSVFALNEFINLQSLSLMNLKNDDLQKLLPILPLLSKLYCFSFTRSTRGDDKTSEILPALPKSKLRILSIPSLSCDRSIFKQMSITSLTISSGYLPELCELFQYASMLKCFTKKAVNLKRLIIDYSMAEFETLEHLLKRIPNLTIFTINAPYKIDMIDADRWQYLIESSLLHLRVFNFYFSFSDKLYFVHDKKLQQFRTDFWSKQHWYTNNERCYYQSISIYTMPYAWNEYRLIDTWHTYNNLNGFDNVTKLTLETVGIKDNLPYYFKSIKSLIFVEPDIDDGYEPEEWLLQPTQIEFLNKMVNLSNIKHLEIPSASCTLSSSLLLEILKILPYISSLEIDKRSLILFLDDHELRKYLNRKIHVLHITSGVLNDHLEFDEIDLFSETFSNVEQFHCHIKQLDVLLLILRKFAKLSILSIQNINKDMYSWIQMNASNLNALSVIGTISAIYENGISNSTQGTQGGIRIGQSLISLLFYGFGIFVAYRYSETGLKVALSVIGTISAIYENGISNSTQGTQGGVRIGQSLISVLFYGFGIFVAYRHSETGLKVFGWLGVILMVLSGIGIVIVLIFRLTDSSTINTRDHVERNGLNSDLSIVIFFSIFIICIAILILTIIIIKLSFKLAKLIESKKSLTIQQI</sequence>
<gene>
    <name evidence="2" type="ORF">ZHD862_LOCUS25928</name>
</gene>
<feature type="non-terminal residue" evidence="2">
    <location>
        <position position="1"/>
    </location>
</feature>
<name>A0A815AT01_9BILA</name>
<feature type="transmembrane region" description="Helical" evidence="1">
    <location>
        <begin position="493"/>
        <end position="511"/>
    </location>
</feature>
<feature type="transmembrane region" description="Helical" evidence="1">
    <location>
        <begin position="621"/>
        <end position="648"/>
    </location>
</feature>
<evidence type="ECO:0000313" key="3">
    <source>
        <dbReference type="Proteomes" id="UP000663864"/>
    </source>
</evidence>
<evidence type="ECO:0000256" key="1">
    <source>
        <dbReference type="SAM" id="Phobius"/>
    </source>
</evidence>
<proteinExistence type="predicted"/>
<dbReference type="Proteomes" id="UP000663864">
    <property type="component" value="Unassembled WGS sequence"/>
</dbReference>
<protein>
    <submittedName>
        <fullName evidence="2">Uncharacterized protein</fullName>
    </submittedName>
</protein>
<dbReference type="InterPro" id="IPR032675">
    <property type="entry name" value="LRR_dom_sf"/>
</dbReference>
<keyword evidence="1" id="KW-0472">Membrane</keyword>
<keyword evidence="1" id="KW-0812">Transmembrane</keyword>
<feature type="transmembrane region" description="Helical" evidence="1">
    <location>
        <begin position="579"/>
        <end position="601"/>
    </location>
</feature>